<dbReference type="Pfam" id="PF05845">
    <property type="entry name" value="PhnH"/>
    <property type="match status" value="1"/>
</dbReference>
<dbReference type="GO" id="GO:0019634">
    <property type="term" value="P:organic phosphonate metabolic process"/>
    <property type="evidence" value="ECO:0007669"/>
    <property type="project" value="InterPro"/>
</dbReference>
<evidence type="ECO:0000313" key="2">
    <source>
        <dbReference type="Proteomes" id="UP000315677"/>
    </source>
</evidence>
<accession>A0A543D3X5</accession>
<keyword evidence="2" id="KW-1185">Reference proteome</keyword>
<dbReference type="Gene3D" id="3.40.50.11310">
    <property type="entry name" value="Bacterial phosphonate metabolism protein PhnH"/>
    <property type="match status" value="1"/>
</dbReference>
<name>A0A543D3X5_9PSEU</name>
<dbReference type="InterPro" id="IPR008772">
    <property type="entry name" value="Phosphonate_metab_PhnH"/>
</dbReference>
<organism evidence="1 2">
    <name type="scientific">Pseudonocardia kunmingensis</name>
    <dbReference type="NCBI Taxonomy" id="630975"/>
    <lineage>
        <taxon>Bacteria</taxon>
        <taxon>Bacillati</taxon>
        <taxon>Actinomycetota</taxon>
        <taxon>Actinomycetes</taxon>
        <taxon>Pseudonocardiales</taxon>
        <taxon>Pseudonocardiaceae</taxon>
        <taxon>Pseudonocardia</taxon>
    </lineage>
</organism>
<dbReference type="EMBL" id="VFPA01000005">
    <property type="protein sequence ID" value="TQM04035.1"/>
    <property type="molecule type" value="Genomic_DNA"/>
</dbReference>
<comment type="caution">
    <text evidence="1">The sequence shown here is derived from an EMBL/GenBank/DDBJ whole genome shotgun (WGS) entry which is preliminary data.</text>
</comment>
<sequence>MTGTALHPLDHVGSQRVFRVLLDALSRPGTIGALPTELLGAADAPAALLVPLALADLEVTLGVLEPAGAGWAGALAAATGARPAPAEEADLVLALRAPRPDEVRGLRRGTPDRPDRACRLVLSCAALGPEGDVRCALTGPGVDGAAELGVGGLPVETVEALVAVNRAFPLGVDAFVVAADGRVAGLPRSTRVRVRAGAGSWGRS</sequence>
<gene>
    <name evidence="1" type="ORF">FB558_7064</name>
</gene>
<dbReference type="Proteomes" id="UP000315677">
    <property type="component" value="Unassembled WGS sequence"/>
</dbReference>
<protein>
    <submittedName>
        <fullName evidence="1">Alpha-D-ribose 1-methylphosphonate 5-triphosphate synthase subunit PhnH</fullName>
    </submittedName>
</protein>
<dbReference type="OrthoDB" id="4238947at2"/>
<dbReference type="SUPFAM" id="SSF159709">
    <property type="entry name" value="PhnH-like"/>
    <property type="match status" value="1"/>
</dbReference>
<dbReference type="RefSeq" id="WP_142061097.1">
    <property type="nucleotide sequence ID" value="NZ_VFPA01000005.1"/>
</dbReference>
<reference evidence="1 2" key="1">
    <citation type="submission" date="2019-06" db="EMBL/GenBank/DDBJ databases">
        <title>Sequencing the genomes of 1000 actinobacteria strains.</title>
        <authorList>
            <person name="Klenk H.-P."/>
        </authorList>
    </citation>
    <scope>NUCLEOTIDE SEQUENCE [LARGE SCALE GENOMIC DNA]</scope>
    <source>
        <strain evidence="1 2">DSM 45301</strain>
    </source>
</reference>
<dbReference type="NCBIfam" id="TIGR03292">
    <property type="entry name" value="PhnH_redo"/>
    <property type="match status" value="1"/>
</dbReference>
<proteinExistence type="predicted"/>
<dbReference type="AlphaFoldDB" id="A0A543D3X5"/>
<dbReference type="InterPro" id="IPR038058">
    <property type="entry name" value="PhnH-like_sp"/>
</dbReference>
<evidence type="ECO:0000313" key="1">
    <source>
        <dbReference type="EMBL" id="TQM04035.1"/>
    </source>
</evidence>